<evidence type="ECO:0000256" key="1">
    <source>
        <dbReference type="SAM" id="SignalP"/>
    </source>
</evidence>
<accession>A0A7J6VEA0</accession>
<dbReference type="Proteomes" id="UP000554482">
    <property type="component" value="Unassembled WGS sequence"/>
</dbReference>
<comment type="caution">
    <text evidence="2">The sequence shown here is derived from an EMBL/GenBank/DDBJ whole genome shotgun (WGS) entry which is preliminary data.</text>
</comment>
<dbReference type="EMBL" id="JABWDY010033461">
    <property type="protein sequence ID" value="KAF5183414.1"/>
    <property type="molecule type" value="Genomic_DNA"/>
</dbReference>
<keyword evidence="3" id="KW-1185">Reference proteome</keyword>
<feature type="signal peptide" evidence="1">
    <location>
        <begin position="1"/>
        <end position="16"/>
    </location>
</feature>
<sequence>MLLVFLISIAAFTAIAEFLTVDLHGSLFLANPVFSMQYLANGPERNHTGEQIPKKKKEMASIQIYLASQRLKVDI</sequence>
<protein>
    <submittedName>
        <fullName evidence="2">Uncharacterized protein</fullName>
    </submittedName>
</protein>
<feature type="chain" id="PRO_5029676689" evidence="1">
    <location>
        <begin position="17"/>
        <end position="75"/>
    </location>
</feature>
<evidence type="ECO:0000313" key="2">
    <source>
        <dbReference type="EMBL" id="KAF5183414.1"/>
    </source>
</evidence>
<reference evidence="2 3" key="1">
    <citation type="submission" date="2020-06" db="EMBL/GenBank/DDBJ databases">
        <title>Transcriptomic and genomic resources for Thalictrum thalictroides and T. hernandezii: Facilitating candidate gene discovery in an emerging model plant lineage.</title>
        <authorList>
            <person name="Arias T."/>
            <person name="Riano-Pachon D.M."/>
            <person name="Di Stilio V.S."/>
        </authorList>
    </citation>
    <scope>NUCLEOTIDE SEQUENCE [LARGE SCALE GENOMIC DNA]</scope>
    <source>
        <strain evidence="3">cv. WT478/WT964</strain>
        <tissue evidence="2">Leaves</tissue>
    </source>
</reference>
<proteinExistence type="predicted"/>
<gene>
    <name evidence="2" type="ORF">FRX31_026997</name>
</gene>
<evidence type="ECO:0000313" key="3">
    <source>
        <dbReference type="Proteomes" id="UP000554482"/>
    </source>
</evidence>
<keyword evidence="1" id="KW-0732">Signal</keyword>
<organism evidence="2 3">
    <name type="scientific">Thalictrum thalictroides</name>
    <name type="common">Rue-anemone</name>
    <name type="synonym">Anemone thalictroides</name>
    <dbReference type="NCBI Taxonomy" id="46969"/>
    <lineage>
        <taxon>Eukaryota</taxon>
        <taxon>Viridiplantae</taxon>
        <taxon>Streptophyta</taxon>
        <taxon>Embryophyta</taxon>
        <taxon>Tracheophyta</taxon>
        <taxon>Spermatophyta</taxon>
        <taxon>Magnoliopsida</taxon>
        <taxon>Ranunculales</taxon>
        <taxon>Ranunculaceae</taxon>
        <taxon>Thalictroideae</taxon>
        <taxon>Thalictrum</taxon>
    </lineage>
</organism>
<dbReference type="AlphaFoldDB" id="A0A7J6VEA0"/>
<name>A0A7J6VEA0_THATH</name>